<gene>
    <name evidence="1" type="ordered locus">Metvu_0320</name>
</gene>
<name>C9RF35_METVM</name>
<dbReference type="AlphaFoldDB" id="C9RF35"/>
<evidence type="ECO:0000313" key="2">
    <source>
        <dbReference type="Proteomes" id="UP000002063"/>
    </source>
</evidence>
<accession>C9RF35</accession>
<dbReference type="STRING" id="579137.Metvu_0320"/>
<dbReference type="KEGG" id="mvu:Metvu_0320"/>
<organism evidence="1 2">
    <name type="scientific">Methanocaldococcus vulcanius (strain ATCC 700851 / DSM 12094 / M7)</name>
    <name type="common">Methanococcus vulcanius</name>
    <dbReference type="NCBI Taxonomy" id="579137"/>
    <lineage>
        <taxon>Archaea</taxon>
        <taxon>Methanobacteriati</taxon>
        <taxon>Methanobacteriota</taxon>
        <taxon>Methanomada group</taxon>
        <taxon>Methanococci</taxon>
        <taxon>Methanococcales</taxon>
        <taxon>Methanocaldococcaceae</taxon>
        <taxon>Methanocaldococcus</taxon>
    </lineage>
</organism>
<dbReference type="RefSeq" id="WP_012819731.1">
    <property type="nucleotide sequence ID" value="NC_013407.1"/>
</dbReference>
<proteinExistence type="predicted"/>
<dbReference type="GeneID" id="8512649"/>
<dbReference type="HOGENOM" id="CLU_1529260_0_0_2"/>
<reference evidence="1" key="1">
    <citation type="submission" date="2009-10" db="EMBL/GenBank/DDBJ databases">
        <title>Complete sequence of chromosome of Methanocaldococcus vulcanius M7.</title>
        <authorList>
            <consortium name="US DOE Joint Genome Institute"/>
            <person name="Lucas S."/>
            <person name="Copeland A."/>
            <person name="Lapidus A."/>
            <person name="Glavina del Rio T."/>
            <person name="Dalin E."/>
            <person name="Tice H."/>
            <person name="Bruce D."/>
            <person name="Goodwin L."/>
            <person name="Pitluck S."/>
            <person name="Lcollab F.I."/>
            <person name="Brettin T."/>
            <person name="Detter J.C."/>
            <person name="Han C."/>
            <person name="Tapia R."/>
            <person name="Kuske C.R."/>
            <person name="Schmutz J."/>
            <person name="Larimer F."/>
            <person name="Land M."/>
            <person name="Hauser L."/>
            <person name="Kyrpides N."/>
            <person name="Ovchinikova G."/>
            <person name="Sieprawska-Lupa M."/>
            <person name="Whitman W.B."/>
            <person name="Woyke T."/>
        </authorList>
    </citation>
    <scope>NUCLEOTIDE SEQUENCE [LARGE SCALE GENOMIC DNA]</scope>
    <source>
        <strain evidence="1">M7</strain>
    </source>
</reference>
<dbReference type="Proteomes" id="UP000002063">
    <property type="component" value="Chromosome"/>
</dbReference>
<dbReference type="EMBL" id="CP001787">
    <property type="protein sequence ID" value="ACX72187.1"/>
    <property type="molecule type" value="Genomic_DNA"/>
</dbReference>
<evidence type="ECO:0000313" key="1">
    <source>
        <dbReference type="EMBL" id="ACX72187.1"/>
    </source>
</evidence>
<keyword evidence="2" id="KW-1185">Reference proteome</keyword>
<sequence length="175" mass="20111">MINSVFAEGAYYSYTWKDFVVDTIVGEDLYHFATGQKYNGWGLAFDVITLIPLAKVLKAVKISKGIKALALAGKVEKKLPKAYMIAKNGGKHSGLLEKYEKKSTREIYKAMKSYLKQVEIHRDKINNPTKYIPNFYQLSDKEQKGLLNKWKKDMERNQELADIMKGILIERGELR</sequence>
<protein>
    <submittedName>
        <fullName evidence="1">Uncharacterized protein</fullName>
    </submittedName>
</protein>